<dbReference type="RefSeq" id="XP_066082800.1">
    <property type="nucleotide sequence ID" value="XM_066226703.1"/>
</dbReference>
<dbReference type="Proteomes" id="UP001358614">
    <property type="component" value="Chromosome 1"/>
</dbReference>
<dbReference type="GeneID" id="91101708"/>
<protein>
    <submittedName>
        <fullName evidence="3">Uncharacterized protein</fullName>
    </submittedName>
</protein>
<evidence type="ECO:0000256" key="2">
    <source>
        <dbReference type="SAM" id="Phobius"/>
    </source>
</evidence>
<organism evidence="3 4">
    <name type="scientific">Kwoniella europaea PYCC6329</name>
    <dbReference type="NCBI Taxonomy" id="1423913"/>
    <lineage>
        <taxon>Eukaryota</taxon>
        <taxon>Fungi</taxon>
        <taxon>Dikarya</taxon>
        <taxon>Basidiomycota</taxon>
        <taxon>Agaricomycotina</taxon>
        <taxon>Tremellomycetes</taxon>
        <taxon>Tremellales</taxon>
        <taxon>Cryptococcaceae</taxon>
        <taxon>Kwoniella</taxon>
    </lineage>
</organism>
<evidence type="ECO:0000256" key="1">
    <source>
        <dbReference type="SAM" id="MobiDB-lite"/>
    </source>
</evidence>
<reference evidence="3 4" key="1">
    <citation type="submission" date="2024-01" db="EMBL/GenBank/DDBJ databases">
        <title>Comparative genomics of Cryptococcus and Kwoniella reveals pathogenesis evolution and contrasting modes of karyotype evolution via chromosome fusion or intercentromeric recombination.</title>
        <authorList>
            <person name="Coelho M.A."/>
            <person name="David-Palma M."/>
            <person name="Shea T."/>
            <person name="Bowers K."/>
            <person name="McGinley-Smith S."/>
            <person name="Mohammad A.W."/>
            <person name="Gnirke A."/>
            <person name="Yurkov A.M."/>
            <person name="Nowrousian M."/>
            <person name="Sun S."/>
            <person name="Cuomo C.A."/>
            <person name="Heitman J."/>
        </authorList>
    </citation>
    <scope>NUCLEOTIDE SEQUENCE [LARGE SCALE GENOMIC DNA]</scope>
    <source>
        <strain evidence="3 4">PYCC6329</strain>
    </source>
</reference>
<keyword evidence="2" id="KW-1133">Transmembrane helix</keyword>
<feature type="transmembrane region" description="Helical" evidence="2">
    <location>
        <begin position="231"/>
        <end position="255"/>
    </location>
</feature>
<evidence type="ECO:0000313" key="3">
    <source>
        <dbReference type="EMBL" id="WWD04833.1"/>
    </source>
</evidence>
<feature type="region of interest" description="Disordered" evidence="1">
    <location>
        <begin position="130"/>
        <end position="155"/>
    </location>
</feature>
<sequence length="311" mass="34077">MLRVNGSNQYINPEQVDQMAPILDQFWISSISWTEEKASWVELSFTGSDIWTYGMIGPSYSSIEFILDDQTLGTFPQEQEELDYHHLLFEQHNMADTDHTLRLVNVEGEGKRMSFDYAIIQSEKTFDKASSLSTPTSTTILSSSEDSSPVPSVNATQSQTINASLSNTPALAAQITSLSSSNATLATSPESAQADAASSSAAAALAALPTQYSLSQLASLKDVYQFHWNPAAYFVISFSSIVALVFGWFIIHTYLKSWVERNRSGTGKDLEAGKDNGNGKIQSSGERDIMDTMALRIGNPMNPKKNGQPNF</sequence>
<dbReference type="EMBL" id="CP144089">
    <property type="protein sequence ID" value="WWD04833.1"/>
    <property type="molecule type" value="Genomic_DNA"/>
</dbReference>
<feature type="compositionally biased region" description="Basic and acidic residues" evidence="1">
    <location>
        <begin position="265"/>
        <end position="274"/>
    </location>
</feature>
<name>A0AAX4KGC8_9TREE</name>
<keyword evidence="2" id="KW-0812">Transmembrane</keyword>
<keyword evidence="2" id="KW-0472">Membrane</keyword>
<dbReference type="Gene3D" id="2.60.120.260">
    <property type="entry name" value="Galactose-binding domain-like"/>
    <property type="match status" value="1"/>
</dbReference>
<gene>
    <name evidence="3" type="ORF">V865_002904</name>
</gene>
<proteinExistence type="predicted"/>
<dbReference type="KEGG" id="ker:91101708"/>
<evidence type="ECO:0000313" key="4">
    <source>
        <dbReference type="Proteomes" id="UP001358614"/>
    </source>
</evidence>
<accession>A0AAX4KGC8</accession>
<feature type="compositionally biased region" description="Low complexity" evidence="1">
    <location>
        <begin position="130"/>
        <end position="153"/>
    </location>
</feature>
<keyword evidence="4" id="KW-1185">Reference proteome</keyword>
<dbReference type="AlphaFoldDB" id="A0AAX4KGC8"/>
<feature type="region of interest" description="Disordered" evidence="1">
    <location>
        <begin position="265"/>
        <end position="285"/>
    </location>
</feature>